<organism evidence="3 4">
    <name type="scientific">Catenovulum adriaticum</name>
    <dbReference type="NCBI Taxonomy" id="2984846"/>
    <lineage>
        <taxon>Bacteria</taxon>
        <taxon>Pseudomonadati</taxon>
        <taxon>Pseudomonadota</taxon>
        <taxon>Gammaproteobacteria</taxon>
        <taxon>Alteromonadales</taxon>
        <taxon>Alteromonadaceae</taxon>
        <taxon>Catenovulum</taxon>
    </lineage>
</organism>
<keyword evidence="1" id="KW-0732">Signal</keyword>
<dbReference type="EMBL" id="CP109967">
    <property type="protein sequence ID" value="WAJ72248.1"/>
    <property type="molecule type" value="Genomic_DNA"/>
</dbReference>
<evidence type="ECO:0000313" key="3">
    <source>
        <dbReference type="EMBL" id="WAJ72248.1"/>
    </source>
</evidence>
<dbReference type="PROSITE" id="PS51257">
    <property type="entry name" value="PROKAR_LIPOPROTEIN"/>
    <property type="match status" value="1"/>
</dbReference>
<reference evidence="3" key="1">
    <citation type="submission" date="2022-10" db="EMBL/GenBank/DDBJ databases">
        <title>Catenovulum adriacola sp. nov. isolated in the Harbour of Susak.</title>
        <authorList>
            <person name="Schoch T."/>
            <person name="Reich S.J."/>
            <person name="Stoeferle S."/>
            <person name="Flaiz M."/>
            <person name="Kazda M."/>
            <person name="Riedel C.U."/>
            <person name="Duerre P."/>
        </authorList>
    </citation>
    <scope>NUCLEOTIDE SEQUENCE</scope>
    <source>
        <strain evidence="3">TS8</strain>
        <plasmid evidence="3">pCadTS8_2</plasmid>
    </source>
</reference>
<feature type="signal peptide" evidence="1">
    <location>
        <begin position="1"/>
        <end position="21"/>
    </location>
</feature>
<evidence type="ECO:0000256" key="1">
    <source>
        <dbReference type="SAM" id="SignalP"/>
    </source>
</evidence>
<dbReference type="Proteomes" id="UP001163726">
    <property type="component" value="Plasmid pCadTS8_2"/>
</dbReference>
<keyword evidence="3" id="KW-0614">Plasmid</keyword>
<dbReference type="Gene3D" id="2.60.120.430">
    <property type="entry name" value="Galactose-binding lectin"/>
    <property type="match status" value="1"/>
</dbReference>
<keyword evidence="4" id="KW-1185">Reference proteome</keyword>
<protein>
    <submittedName>
        <fullName evidence="3">Agarase</fullName>
    </submittedName>
</protein>
<accession>A0ABY7ASK4</accession>
<dbReference type="Pfam" id="PF17992">
    <property type="entry name" value="Agarase_CBM"/>
    <property type="match status" value="1"/>
</dbReference>
<feature type="domain" description="Agarase CBM-like" evidence="2">
    <location>
        <begin position="58"/>
        <end position="234"/>
    </location>
</feature>
<dbReference type="SUPFAM" id="SSF51445">
    <property type="entry name" value="(Trans)glycosidases"/>
    <property type="match status" value="1"/>
</dbReference>
<evidence type="ECO:0000259" key="2">
    <source>
        <dbReference type="Pfam" id="PF17992"/>
    </source>
</evidence>
<name>A0ABY7ASK4_9ALTE</name>
<geneLocation type="plasmid" evidence="3 4">
    <name>pCadTS8_2</name>
</geneLocation>
<feature type="chain" id="PRO_5046172705" evidence="1">
    <location>
        <begin position="22"/>
        <end position="788"/>
    </location>
</feature>
<sequence>MKYIKSKPLLIYPIIASGLLAGCEQASNNNDTPTTSVKSEQKTIDVFATENEIISFVDFESPLNKKWFKTEKAQTSFQTAQDNTKLKLSFSKQANYSKFRIKPEQTWDLTEYEQYNFAFDVNNISDDSVHFYLSLENPEGGAQRRSVSLPAGYKGTVYFPLDGIEAETETGLWGDAPPWPTKDKLMVWRSWRADDIKLEQIAAMEFFTIGILENKSILIDNIRLRKNPETDPNWMKNIVDRYGQNAKMDYPLKINSDSELRQASEKELAELADSNGMPNRSKFGGYTQGPKLEATGYFRTQKVDGKWWLVDPQGYLFFSHGPANVRMANMSTITGVDFKDDSVRHRSADEVTPEDSMGIVHVSDKVRETRYITSSLRHDMFEWLPDYDDPLANHYSYRRSTHKGAVPHGETYSFYQANLERKYGEQAPGSYLKKWHDVTVQRMQDWGFTSFGNWVDPAFYDMEKVPYFANGWIIGDFKTLSGEKNHWGLMPDPFDPVFAERAQKTIDVIAKKVKASPWCAGIFIDNEKSWGEREGSVPARYGVILDALSKSAEQSPAKNAFSAQLQTQYQDIDALNQAWQTSIKDWNSLKAGIQFDHYPDALVRDLSSLLEMLGEQYFTVVHNTLEKALPHHLYMGARMANWGMPDEIIKASIKYSDVLSFNIYEEGMQPHFWSFLEEVDLPVVIGEFHIGTATDSGLFNPGIVHASDQKNRAKMYKNYMQSVLNKPYMVGAHWFQYVDEPISGRAFDGENANIGFVTVTDRPYPELVSAVKEVTSTMYQKRLAKSND</sequence>
<dbReference type="RefSeq" id="WP_268076963.1">
    <property type="nucleotide sequence ID" value="NZ_CP109967.1"/>
</dbReference>
<evidence type="ECO:0000313" key="4">
    <source>
        <dbReference type="Proteomes" id="UP001163726"/>
    </source>
</evidence>
<proteinExistence type="predicted"/>
<dbReference type="InterPro" id="IPR017853">
    <property type="entry name" value="GH"/>
</dbReference>
<dbReference type="InterPro" id="IPR040669">
    <property type="entry name" value="Agarase_CBM"/>
</dbReference>
<dbReference type="Gene3D" id="3.20.20.80">
    <property type="entry name" value="Glycosidases"/>
    <property type="match status" value="1"/>
</dbReference>
<gene>
    <name evidence="3" type="ORF">OLW01_18415</name>
</gene>